<evidence type="ECO:0000313" key="1">
    <source>
        <dbReference type="EMBL" id="OUR75079.1"/>
    </source>
</evidence>
<proteinExistence type="predicted"/>
<accession>A0A1Y5DYF4</accession>
<dbReference type="PANTHER" id="PTHR41729">
    <property type="entry name" value="GLUTAMYL-TRNA SYNTHETASE"/>
    <property type="match status" value="1"/>
</dbReference>
<dbReference type="Pfam" id="PF13875">
    <property type="entry name" value="DUF4202"/>
    <property type="match status" value="1"/>
</dbReference>
<dbReference type="InterPro" id="IPR025255">
    <property type="entry name" value="DUF4202"/>
</dbReference>
<comment type="caution">
    <text evidence="1">The sequence shown here is derived from an EMBL/GenBank/DDBJ whole genome shotgun (WGS) entry which is preliminary data.</text>
</comment>
<gene>
    <name evidence="1" type="ORF">A9Q75_18540</name>
</gene>
<organism evidence="1 2">
    <name type="scientific">Colwellia psychrerythraea</name>
    <name type="common">Vibrio psychroerythus</name>
    <dbReference type="NCBI Taxonomy" id="28229"/>
    <lineage>
        <taxon>Bacteria</taxon>
        <taxon>Pseudomonadati</taxon>
        <taxon>Pseudomonadota</taxon>
        <taxon>Gammaproteobacteria</taxon>
        <taxon>Alteromonadales</taxon>
        <taxon>Colwelliaceae</taxon>
        <taxon>Colwellia</taxon>
    </lineage>
</organism>
<dbReference type="EMBL" id="MAAF01000115">
    <property type="protein sequence ID" value="OUR75079.1"/>
    <property type="molecule type" value="Genomic_DNA"/>
</dbReference>
<dbReference type="PANTHER" id="PTHR41729:SF1">
    <property type="entry name" value="GLUTAMYL-TRNA SYNTHETASE"/>
    <property type="match status" value="1"/>
</dbReference>
<reference evidence="2" key="1">
    <citation type="journal article" date="2017" name="Proc. Natl. Acad. Sci. U.S.A.">
        <title>Simulation of Deepwater Horizon oil plume reveals substrate specialization within a complex community of hydrocarbon degraders.</title>
        <authorList>
            <person name="Hu P."/>
            <person name="Dubinsky E.A."/>
            <person name="Probst A.J."/>
            <person name="Wang J."/>
            <person name="Sieber C.M.K."/>
            <person name="Tom L.M."/>
            <person name="Gardinali P."/>
            <person name="Banfield J.F."/>
            <person name="Atlas R.M."/>
            <person name="Andersen G.L."/>
        </authorList>
    </citation>
    <scope>NUCLEOTIDE SEQUENCE [LARGE SCALE GENOMIC DNA]</scope>
</reference>
<evidence type="ECO:0000313" key="2">
    <source>
        <dbReference type="Proteomes" id="UP000243053"/>
    </source>
</evidence>
<protein>
    <recommendedName>
        <fullName evidence="3">DUF4202 domain-containing protein</fullName>
    </recommendedName>
</protein>
<dbReference type="Proteomes" id="UP000243053">
    <property type="component" value="Unassembled WGS sequence"/>
</dbReference>
<evidence type="ECO:0008006" key="3">
    <source>
        <dbReference type="Google" id="ProtNLM"/>
    </source>
</evidence>
<name>A0A1Y5DYF4_COLPS</name>
<dbReference type="AlphaFoldDB" id="A0A1Y5DYF4"/>
<sequence length="198" mass="22663">MTIENLNNTLSAIDEINRQDPNTILSNGSSQAKELVYGQQMTDCLKLYWPEANELLQIAVRAQHIKRWQLKRTEFSEGKAGYYQWRIAQGKFHAELTASIMVEQGYTTEESEQCAAIIRKENLNTNSDSQTLEDVACLVFLMHYFDEFSAKYTEQDNEAKIVRIVQLTWKKMSEQGHDIALSLTLPDHLATIVTKALT</sequence>